<feature type="domain" description="Fe-containing alcohol dehydrogenase-like C-terminal" evidence="3">
    <location>
        <begin position="186"/>
        <end position="379"/>
    </location>
</feature>
<dbReference type="InterPro" id="IPR039697">
    <property type="entry name" value="Alcohol_dehydrogenase_Fe"/>
</dbReference>
<dbReference type="SUPFAM" id="SSF56796">
    <property type="entry name" value="Dehydroquinate synthase-like"/>
    <property type="match status" value="1"/>
</dbReference>
<dbReference type="Pfam" id="PF00465">
    <property type="entry name" value="Fe-ADH"/>
    <property type="match status" value="1"/>
</dbReference>
<keyword evidence="7" id="KW-1185">Reference proteome</keyword>
<dbReference type="InterPro" id="IPR034802">
    <property type="entry name" value="NADPH_BDH"/>
</dbReference>
<dbReference type="PATRIC" id="fig|1705578.3.peg.3898"/>
<evidence type="ECO:0000313" key="6">
    <source>
        <dbReference type="Proteomes" id="UP000077384"/>
    </source>
</evidence>
<dbReference type="Gene3D" id="3.40.50.1970">
    <property type="match status" value="1"/>
</dbReference>
<dbReference type="PANTHER" id="PTHR11496:SF83">
    <property type="entry name" value="HYDROXYACID-OXOACID TRANSHYDROGENASE, MITOCHONDRIAL"/>
    <property type="match status" value="1"/>
</dbReference>
<dbReference type="Pfam" id="PF25137">
    <property type="entry name" value="ADH_Fe_C"/>
    <property type="match status" value="1"/>
</dbReference>
<organism evidence="4 6">
    <name type="scientific">Clostridium coskatii</name>
    <dbReference type="NCBI Taxonomy" id="1705578"/>
    <lineage>
        <taxon>Bacteria</taxon>
        <taxon>Bacillati</taxon>
        <taxon>Bacillota</taxon>
        <taxon>Clostridia</taxon>
        <taxon>Eubacteriales</taxon>
        <taxon>Clostridiaceae</taxon>
        <taxon>Clostridium</taxon>
    </lineage>
</organism>
<sequence length="388" mass="43080">MGRFTLPRDIYFGENALENLKNLDGNKAVVVVGGGSMKRFGFLAKVEEYLKEAGMEVKLIEGVEPDPSVDTVMNGAKIMRDFNPDWIVSIGGGSPIDAAKAMWIFYEYPDFTFEKAIVPFGIPKLRQKAQFVAIPSTSGTATEVTSFSVITDYKAKIKYPLADFNLTPDIAIIDPSLAETMPKKLTAHTGMDALTHAIEAYVASLHSDFSDPLAMHAITMIHKYLLKSYEEDKEARGHMHIAQCLAGMAFSNALLGITHSIAHKTGAVFHIPHGCANAIYLPYVIDFNKKACSKRYAKIAKKLHLSGNNEDELIDSLTEMIRTMNKKMDIPLTIKDYGISENGFNENLDFIAHNAMMDACTVANPRAITEEEMKKLLQYMYNGQKVNF</sequence>
<dbReference type="EMBL" id="LROR01000038">
    <property type="protein sequence ID" value="OBR95243.1"/>
    <property type="molecule type" value="Genomic_DNA"/>
</dbReference>
<dbReference type="EMBL" id="LITQ01000009">
    <property type="protein sequence ID" value="OAA93914.1"/>
    <property type="molecule type" value="Genomic_DNA"/>
</dbReference>
<protein>
    <submittedName>
        <fullName evidence="4">Aldehyde-alcohol dehydrogenase</fullName>
    </submittedName>
</protein>
<proteinExistence type="predicted"/>
<dbReference type="InterPro" id="IPR056798">
    <property type="entry name" value="ADH_Fe_C"/>
</dbReference>
<gene>
    <name evidence="4" type="primary">adhE_11</name>
    <name evidence="5" type="synonym">adhE_5</name>
    <name evidence="5" type="ORF">CLCOS_15670</name>
    <name evidence="4" type="ORF">WX73_03824</name>
</gene>
<dbReference type="InterPro" id="IPR018211">
    <property type="entry name" value="ADH_Fe_CS"/>
</dbReference>
<dbReference type="InterPro" id="IPR001670">
    <property type="entry name" value="ADH_Fe/GldA"/>
</dbReference>
<dbReference type="CDD" id="cd08179">
    <property type="entry name" value="NADPH_BDH"/>
    <property type="match status" value="1"/>
</dbReference>
<dbReference type="GO" id="GO:0046872">
    <property type="term" value="F:metal ion binding"/>
    <property type="evidence" value="ECO:0007669"/>
    <property type="project" value="InterPro"/>
</dbReference>
<dbReference type="Gene3D" id="1.20.1090.10">
    <property type="entry name" value="Dehydroquinate synthase-like - alpha domain"/>
    <property type="match status" value="1"/>
</dbReference>
<dbReference type="PANTHER" id="PTHR11496">
    <property type="entry name" value="ALCOHOL DEHYDROGENASE"/>
    <property type="match status" value="1"/>
</dbReference>
<evidence type="ECO:0000259" key="2">
    <source>
        <dbReference type="Pfam" id="PF00465"/>
    </source>
</evidence>
<dbReference type="AlphaFoldDB" id="A0A166TNR9"/>
<evidence type="ECO:0000256" key="1">
    <source>
        <dbReference type="ARBA" id="ARBA00023002"/>
    </source>
</evidence>
<dbReference type="FunFam" id="1.20.1090.10:FF:000001">
    <property type="entry name" value="Aldehyde-alcohol dehydrogenase"/>
    <property type="match status" value="1"/>
</dbReference>
<comment type="caution">
    <text evidence="4">The sequence shown here is derived from an EMBL/GenBank/DDBJ whole genome shotgun (WGS) entry which is preliminary data.</text>
</comment>
<dbReference type="Proteomes" id="UP000077384">
    <property type="component" value="Unassembled WGS sequence"/>
</dbReference>
<dbReference type="RefSeq" id="WP_063600584.1">
    <property type="nucleotide sequence ID" value="NZ_LITQ01000009.1"/>
</dbReference>
<dbReference type="FunFam" id="3.40.50.1970:FF:000003">
    <property type="entry name" value="Alcohol dehydrogenase, iron-containing"/>
    <property type="match status" value="1"/>
</dbReference>
<feature type="domain" description="Alcohol dehydrogenase iron-type/glycerol dehydrogenase GldA" evidence="2">
    <location>
        <begin position="7"/>
        <end position="175"/>
    </location>
</feature>
<evidence type="ECO:0000313" key="4">
    <source>
        <dbReference type="EMBL" id="OAA93914.1"/>
    </source>
</evidence>
<evidence type="ECO:0000313" key="5">
    <source>
        <dbReference type="EMBL" id="OBR95243.1"/>
    </source>
</evidence>
<accession>A0A166TNR9</accession>
<reference evidence="4 6" key="1">
    <citation type="journal article" date="2015" name="Biotechnol. Bioeng.">
        <title>Genome sequence and phenotypic characterization of Caulobacter segnis.</title>
        <authorList>
            <person name="Patel S."/>
            <person name="Fletcher B."/>
            <person name="Scott D.C."/>
            <person name="Ely B."/>
        </authorList>
    </citation>
    <scope>NUCLEOTIDE SEQUENCE [LARGE SCALE GENOMIC DNA]</scope>
    <source>
        <strain evidence="4 6">PS02</strain>
    </source>
</reference>
<dbReference type="PROSITE" id="PS00060">
    <property type="entry name" value="ADH_IRON_2"/>
    <property type="match status" value="1"/>
</dbReference>
<name>A0A166TNR9_9CLOT</name>
<keyword evidence="1" id="KW-0560">Oxidoreductase</keyword>
<reference evidence="5 7" key="2">
    <citation type="journal article" date="2016" name="Front. Microbiol.">
        <title>Industrial Acetogenic Biocatalysts: A Comparative Metabolic and Genomic Analysis.</title>
        <authorList>
            <person name="Bengelsdorf F."/>
            <person name="Poehlein A."/>
            <person name="Sonja S."/>
            <person name="Erz C."/>
            <person name="Hummel T."/>
            <person name="Hoffmeister S."/>
            <person name="Daniel R."/>
            <person name="Durre P."/>
        </authorList>
    </citation>
    <scope>NUCLEOTIDE SEQUENCE [LARGE SCALE GENOMIC DNA]</scope>
    <source>
        <strain evidence="5 7">PTA-10522</strain>
    </source>
</reference>
<dbReference type="PROSITE" id="PS00913">
    <property type="entry name" value="ADH_IRON_1"/>
    <property type="match status" value="1"/>
</dbReference>
<evidence type="ECO:0000313" key="7">
    <source>
        <dbReference type="Proteomes" id="UP000093694"/>
    </source>
</evidence>
<dbReference type="Proteomes" id="UP000093694">
    <property type="component" value="Unassembled WGS sequence"/>
</dbReference>
<evidence type="ECO:0000259" key="3">
    <source>
        <dbReference type="Pfam" id="PF25137"/>
    </source>
</evidence>
<dbReference type="GO" id="GO:0004022">
    <property type="term" value="F:alcohol dehydrogenase (NAD+) activity"/>
    <property type="evidence" value="ECO:0007669"/>
    <property type="project" value="TreeGrafter"/>
</dbReference>